<dbReference type="AlphaFoldDB" id="A0A1I7TWH2"/>
<dbReference type="Proteomes" id="UP000095282">
    <property type="component" value="Unplaced"/>
</dbReference>
<keyword evidence="2" id="KW-1185">Reference proteome</keyword>
<evidence type="ECO:0000256" key="1">
    <source>
        <dbReference type="SAM" id="Phobius"/>
    </source>
</evidence>
<name>A0A1I7TWH2_9PELO</name>
<evidence type="ECO:0000313" key="2">
    <source>
        <dbReference type="Proteomes" id="UP000095282"/>
    </source>
</evidence>
<dbReference type="WBParaSite" id="Csp11.Scaffold629.g12478.t1">
    <property type="protein sequence ID" value="Csp11.Scaffold629.g12478.t1"/>
    <property type="gene ID" value="Csp11.Scaffold629.g12478"/>
</dbReference>
<protein>
    <submittedName>
        <fullName evidence="3">7TM_GPCR_Srx domain-containing protein</fullName>
    </submittedName>
</protein>
<proteinExistence type="predicted"/>
<evidence type="ECO:0000313" key="3">
    <source>
        <dbReference type="WBParaSite" id="Csp11.Scaffold629.g12478.t1"/>
    </source>
</evidence>
<feature type="transmembrane region" description="Helical" evidence="1">
    <location>
        <begin position="97"/>
        <end position="120"/>
    </location>
</feature>
<keyword evidence="1" id="KW-1133">Transmembrane helix</keyword>
<keyword evidence="1" id="KW-0472">Membrane</keyword>
<keyword evidence="1" id="KW-0812">Transmembrane</keyword>
<feature type="transmembrane region" description="Helical" evidence="1">
    <location>
        <begin position="70"/>
        <end position="91"/>
    </location>
</feature>
<sequence>MDIPIEEQARLEAGSALFSSILLSAYGCYTIPLLGQSATTMKEECTQFPFFAEQYDLFQRDVQIGELRGVFHVMIASMAILSCLIFLTGALDTSLEIFLVRAFHVGCIFLQTLMFSHFCVRHNYALRIILFDAETMANCLPESAGRDFLRLVKIVDIVISVYGAQWFIMDRLLDLVPDPDREAERIEIMMELMDIMNEIEGEPDDDVIVE</sequence>
<accession>A0A1I7TWH2</accession>
<reference evidence="3" key="1">
    <citation type="submission" date="2016-11" db="UniProtKB">
        <authorList>
            <consortium name="WormBaseParasite"/>
        </authorList>
    </citation>
    <scope>IDENTIFICATION</scope>
</reference>
<organism evidence="2 3">
    <name type="scientific">Caenorhabditis tropicalis</name>
    <dbReference type="NCBI Taxonomy" id="1561998"/>
    <lineage>
        <taxon>Eukaryota</taxon>
        <taxon>Metazoa</taxon>
        <taxon>Ecdysozoa</taxon>
        <taxon>Nematoda</taxon>
        <taxon>Chromadorea</taxon>
        <taxon>Rhabditida</taxon>
        <taxon>Rhabditina</taxon>
        <taxon>Rhabditomorpha</taxon>
        <taxon>Rhabditoidea</taxon>
        <taxon>Rhabditidae</taxon>
        <taxon>Peloderinae</taxon>
        <taxon>Caenorhabditis</taxon>
    </lineage>
</organism>